<evidence type="ECO:0000256" key="1">
    <source>
        <dbReference type="SAM" id="MobiDB-lite"/>
    </source>
</evidence>
<name>A0A7S2L1G2_9DINO</name>
<feature type="compositionally biased region" description="Basic and acidic residues" evidence="1">
    <location>
        <begin position="222"/>
        <end position="251"/>
    </location>
</feature>
<feature type="region of interest" description="Disordered" evidence="1">
    <location>
        <begin position="189"/>
        <end position="256"/>
    </location>
</feature>
<organism evidence="2">
    <name type="scientific">Zooxanthella nutricula</name>
    <dbReference type="NCBI Taxonomy" id="1333877"/>
    <lineage>
        <taxon>Eukaryota</taxon>
        <taxon>Sar</taxon>
        <taxon>Alveolata</taxon>
        <taxon>Dinophyceae</taxon>
        <taxon>Peridiniales</taxon>
        <taxon>Peridiniales incertae sedis</taxon>
        <taxon>Zooxanthella</taxon>
    </lineage>
</organism>
<accession>A0A7S2L1G2</accession>
<protein>
    <submittedName>
        <fullName evidence="2">Uncharacterized protein</fullName>
    </submittedName>
</protein>
<reference evidence="2" key="1">
    <citation type="submission" date="2021-01" db="EMBL/GenBank/DDBJ databases">
        <authorList>
            <person name="Corre E."/>
            <person name="Pelletier E."/>
            <person name="Niang G."/>
            <person name="Scheremetjew M."/>
            <person name="Finn R."/>
            <person name="Kale V."/>
            <person name="Holt S."/>
            <person name="Cochrane G."/>
            <person name="Meng A."/>
            <person name="Brown T."/>
            <person name="Cohen L."/>
        </authorList>
    </citation>
    <scope>NUCLEOTIDE SEQUENCE</scope>
    <source>
        <strain evidence="2">RCC3387</strain>
    </source>
</reference>
<dbReference type="AlphaFoldDB" id="A0A7S2L1G2"/>
<proteinExistence type="predicted"/>
<dbReference type="EMBL" id="HBGW01054676">
    <property type="protein sequence ID" value="CAD9591467.1"/>
    <property type="molecule type" value="Transcribed_RNA"/>
</dbReference>
<sequence length="977" mass="107855">MAETFQEVGQVLDLVNRYNDMPKVNALLELGPHGEWLQCNSSGKVSLEGGIVLQALTTEEAWIWSVSNRAWFRGRVGRLQKSEHEVVNYVSYVSKVASVRSKTIGKDQGWLIREQDEKPDPLDVDEVPPLGLESRMSENKGMSTVLFSTPDTKTAWIWSFGAGDWCRVLAQTDNVVTYYQVINDLVSKGPLPETPENTGVIRRQELEPEPLARPSVLPERIQGSDHPLDPLDPIKSEDGERHQTHRAREATDESQTNGCPVMHACCKTAEDGEAFCLKGGCWVSWLDRIGQQFCDKSRQPAAAGSCANAPKAWQVKWALAEGKNTPVLTQAAKAWAPFAGDPVSGLRLPAIGLEVESTRFALSWGSKYFVGDKLKILVSRNLSKVPGAEDYALLAVTADNAFMTSDGDEWRACVEVITGPISAVNTELVAQSLQAIHLVMQAALQPKNLELQKTINAEQFLTRIKEADLPPTLKEFAPVIPALPPASDSISPPELRDIELMPRPGSNLVQANFEIGCDIIATDAFGELFGSEKNRAHRDNKERWHRSRQCLACVARLANVDLRTRLASWLVAAIWTKVGFAHAAQRKNLQPGENAYVSYKNSFVVAPRFNMFKLMEALMDADRDLQESLGALFVVKNIVHCAASMELPTAAVVEAFRDAVVTAEIVKDGDPDLYREDQWLGVRRVGSQTQDVDPACNAEACLCLVEDRSEGYLAELMNVWHSNVHFENLPFLFTGPPSSDAMKVRSAEAASRASSVLRETQPLKDTTWSRSRGVTELNVTEPQQCKGLAGSLAQFADGESRFHFAAMLEALEYLPRDTLAAFTASVVDLCRTGPTDKRVLLLGELLYAFVYRVLDIILWVLGHWTPGEDWAKIQPYLHIRVPADTGHALLLAPGENLYSHDSYKTIQDALRIEDSASDLQKHIDADGKIPTLTDISGTLERVGVRFPWAKLIKSQVDGIVKGVSSPLPDAVGTQDMY</sequence>
<gene>
    <name evidence="2" type="ORF">BRAN1462_LOCUS34702</name>
</gene>
<evidence type="ECO:0000313" key="2">
    <source>
        <dbReference type="EMBL" id="CAD9591467.1"/>
    </source>
</evidence>